<dbReference type="Gene3D" id="1.10.287.130">
    <property type="match status" value="1"/>
</dbReference>
<feature type="domain" description="PAS" evidence="13">
    <location>
        <begin position="2"/>
        <end position="56"/>
    </location>
</feature>
<feature type="domain" description="PAS" evidence="13">
    <location>
        <begin position="693"/>
        <end position="765"/>
    </location>
</feature>
<feature type="domain" description="PAC" evidence="14">
    <location>
        <begin position="518"/>
        <end position="570"/>
    </location>
</feature>
<dbReference type="Gene3D" id="3.30.565.10">
    <property type="entry name" value="Histidine kinase-like ATPase, C-terminal domain"/>
    <property type="match status" value="1"/>
</dbReference>
<dbReference type="InterPro" id="IPR001789">
    <property type="entry name" value="Sig_transdc_resp-reg_receiver"/>
</dbReference>
<dbReference type="CDD" id="cd00082">
    <property type="entry name" value="HisKA"/>
    <property type="match status" value="1"/>
</dbReference>
<feature type="domain" description="Histidine kinase" evidence="11">
    <location>
        <begin position="959"/>
        <end position="1183"/>
    </location>
</feature>
<dbReference type="InterPro" id="IPR000014">
    <property type="entry name" value="PAS"/>
</dbReference>
<dbReference type="PROSITE" id="PS50109">
    <property type="entry name" value="HIS_KIN"/>
    <property type="match status" value="1"/>
</dbReference>
<dbReference type="InterPro" id="IPR036890">
    <property type="entry name" value="HATPase_C_sf"/>
</dbReference>
<evidence type="ECO:0000256" key="10">
    <source>
        <dbReference type="SAM" id="Coils"/>
    </source>
</evidence>
<dbReference type="SMART" id="SM00388">
    <property type="entry name" value="HisKA"/>
    <property type="match status" value="1"/>
</dbReference>
<dbReference type="Gene3D" id="3.30.450.20">
    <property type="entry name" value="PAS domain"/>
    <property type="match status" value="5"/>
</dbReference>
<gene>
    <name evidence="15" type="ORF">ENL21_08730</name>
</gene>
<feature type="coiled-coil region" evidence="10">
    <location>
        <begin position="923"/>
        <end position="953"/>
    </location>
</feature>
<dbReference type="SMART" id="SM00086">
    <property type="entry name" value="PAC"/>
    <property type="match status" value="4"/>
</dbReference>
<sequence>SNNRMFEQLIKATNDLLIIHHMDGTIKYVNQALLKLSGYRKDEVIGKNITLFLPQNELQQLNLPYKERISGKSKKFLFESKFINAKGESIPVEATTFTMEESKDFEHIVVIARNISKKKLAEQKIIHLNRILSVIRNVNQLIVREKDEDKFLSRSCQLIAEAGDFNFTWIVRVDENFNIEFVFSYREKPASVERSRLKKWLKDQGKNNEKLTFLELKKDIAGSKKIVLLPVKKGQTIYGELIVGLSEGSELSREERKLFIEMVNDLGYAIHMRRLERQSELIKHSIEVINKKLKGKTAQDILSSLVNNLSKVLNTEYVFIGKLAPNSKDKIETLLFLNENCFQKNLIYKLEGTPSQQLLEQGTLAVKKGICKLFKKDKLLRQFGAEGYLGTPVYSSSGQKIGVFATFSKNPISNVDFLKSIIEFFAHRIGLEMERMEAEEKLRRSEEKFRNIFKYSPFGIYQTSLDGRVLEANPALVKMLGYENLNELLQRDIEKDGYQTPEDRQKFLDKVLKANGFIVHEDVWLKKDRTPVYIREKARVVRDEKGKVLYIEGTVEDISERKAREEEILYQSQLLAAAQDPIIATDLQNRITYWNKSAEKFYGYTEEEVKGRLIDDVVKMALTFEERLKIREIVKKKGYWRGEIEQFKRNGEKVHVDMAISLLYNSEGIPEAIVGINRDISDKVRYREALKASDESYRGLYNAVEEAIYVQNPDGSFLDVNEGAVKMYGYPRTFFLGKNPADLSPPGKNDMNMVREKFQKALNGEPQVFEFWGKRANGEIFPKIVRLYKGKYFGKQVVIALAIDISEQKRSEENLRKLTAAVEQSPNSILITDPEGRIEYVNQKFCEVTQYKVDEVLGKSPEILKSNQTEPDVYNGIWQSIKSGKVWHGELLQKRKDGTPLWEDVLVSPIFNDSGQVTQILWLKQDITDRKKLEEEKQRLEKQLHQNQRLETIGTLAGGIAHDFNNILTPILGYAEMIKMRYKKDHQLKNQVEQIIKASLRARDLIQQILTFSRQVDHEQKPVYLQTIVNEAYHLIRASIPSTISVVRKIDKKCKPVLGDPAKLHQVLMNLCTNAYQAMEKKGGTLRIELKMKTPDVQMLKEYPQLRKADYVCLTVADTGEGMDAQTMERIFEPFFTTKGVGKGTGLGLSVVHGIVKNYDGEIIVKSEKGKGSDFSVYLPVAEVEEKETSSLKKEVVGGKEKILLVDDEPAVLQLQQKVLEHFGYQVMAFNHPLEALKYFKANGDDIHLLITDLTMPEMTGVELAKKINALNSNLPIILATGYSEELTPTQKKQFGIREILMKPVIAAHLAATVRKVLDESKNL</sequence>
<keyword evidence="8" id="KW-0902">Two-component regulatory system</keyword>
<feature type="domain" description="PAS" evidence="13">
    <location>
        <begin position="445"/>
        <end position="483"/>
    </location>
</feature>
<keyword evidence="6" id="KW-0418">Kinase</keyword>
<dbReference type="EMBL" id="DRTD01000646">
    <property type="protein sequence ID" value="HHE55853.1"/>
    <property type="molecule type" value="Genomic_DNA"/>
</dbReference>
<feature type="modified residue" description="4-aspartylphosphate" evidence="9">
    <location>
        <position position="1253"/>
    </location>
</feature>
<evidence type="ECO:0000256" key="4">
    <source>
        <dbReference type="ARBA" id="ARBA00022679"/>
    </source>
</evidence>
<evidence type="ECO:0000256" key="1">
    <source>
        <dbReference type="ARBA" id="ARBA00000085"/>
    </source>
</evidence>
<proteinExistence type="predicted"/>
<dbReference type="GO" id="GO:0000155">
    <property type="term" value="F:phosphorelay sensor kinase activity"/>
    <property type="evidence" value="ECO:0007669"/>
    <property type="project" value="InterPro"/>
</dbReference>
<dbReference type="PROSITE" id="PS50113">
    <property type="entry name" value="PAC"/>
    <property type="match status" value="3"/>
</dbReference>
<feature type="domain" description="PAS" evidence="13">
    <location>
        <begin position="573"/>
        <end position="612"/>
    </location>
</feature>
<dbReference type="InterPro" id="IPR000700">
    <property type="entry name" value="PAS-assoc_C"/>
</dbReference>
<dbReference type="SMART" id="SM00091">
    <property type="entry name" value="PAS"/>
    <property type="match status" value="5"/>
</dbReference>
<keyword evidence="3 9" id="KW-0597">Phosphoprotein</keyword>
<evidence type="ECO:0000256" key="2">
    <source>
        <dbReference type="ARBA" id="ARBA00012438"/>
    </source>
</evidence>
<dbReference type="SUPFAM" id="SSF52172">
    <property type="entry name" value="CheY-like"/>
    <property type="match status" value="1"/>
</dbReference>
<dbReference type="InterPro" id="IPR035965">
    <property type="entry name" value="PAS-like_dom_sf"/>
</dbReference>
<dbReference type="InterPro" id="IPR036097">
    <property type="entry name" value="HisK_dim/P_sf"/>
</dbReference>
<dbReference type="InterPro" id="IPR005467">
    <property type="entry name" value="His_kinase_dom"/>
</dbReference>
<feature type="domain" description="Response regulatory" evidence="12">
    <location>
        <begin position="1202"/>
        <end position="1318"/>
    </location>
</feature>
<evidence type="ECO:0000256" key="5">
    <source>
        <dbReference type="ARBA" id="ARBA00022741"/>
    </source>
</evidence>
<protein>
    <recommendedName>
        <fullName evidence="2">histidine kinase</fullName>
        <ecNumber evidence="2">2.7.13.3</ecNumber>
    </recommendedName>
</protein>
<keyword evidence="10" id="KW-0175">Coiled coil</keyword>
<evidence type="ECO:0000256" key="3">
    <source>
        <dbReference type="ARBA" id="ARBA00022553"/>
    </source>
</evidence>
<dbReference type="PROSITE" id="PS50112">
    <property type="entry name" value="PAS"/>
    <property type="match status" value="5"/>
</dbReference>
<dbReference type="PANTHER" id="PTHR43065">
    <property type="entry name" value="SENSOR HISTIDINE KINASE"/>
    <property type="match status" value="1"/>
</dbReference>
<dbReference type="SUPFAM" id="SSF55781">
    <property type="entry name" value="GAF domain-like"/>
    <property type="match status" value="2"/>
</dbReference>
<dbReference type="NCBIfam" id="TIGR00229">
    <property type="entry name" value="sensory_box"/>
    <property type="match status" value="5"/>
</dbReference>
<dbReference type="EC" id="2.7.13.3" evidence="2"/>
<comment type="caution">
    <text evidence="15">The sequence shown here is derived from an EMBL/GenBank/DDBJ whole genome shotgun (WGS) entry which is preliminary data.</text>
</comment>
<dbReference type="InterPro" id="IPR001610">
    <property type="entry name" value="PAC"/>
</dbReference>
<evidence type="ECO:0000256" key="7">
    <source>
        <dbReference type="ARBA" id="ARBA00022840"/>
    </source>
</evidence>
<evidence type="ECO:0000313" key="15">
    <source>
        <dbReference type="EMBL" id="HHE55853.1"/>
    </source>
</evidence>
<evidence type="ECO:0000259" key="13">
    <source>
        <dbReference type="PROSITE" id="PS50112"/>
    </source>
</evidence>
<dbReference type="SUPFAM" id="SSF55785">
    <property type="entry name" value="PYP-like sensor domain (PAS domain)"/>
    <property type="match status" value="5"/>
</dbReference>
<dbReference type="PANTHER" id="PTHR43065:SF46">
    <property type="entry name" value="C4-DICARBOXYLATE TRANSPORT SENSOR PROTEIN DCTB"/>
    <property type="match status" value="1"/>
</dbReference>
<dbReference type="SUPFAM" id="SSF47384">
    <property type="entry name" value="Homodimeric domain of signal transducing histidine kinase"/>
    <property type="match status" value="1"/>
</dbReference>
<dbReference type="SMART" id="SM00448">
    <property type="entry name" value="REC"/>
    <property type="match status" value="1"/>
</dbReference>
<evidence type="ECO:0000256" key="8">
    <source>
        <dbReference type="ARBA" id="ARBA00023012"/>
    </source>
</evidence>
<dbReference type="InterPro" id="IPR003661">
    <property type="entry name" value="HisK_dim/P_dom"/>
</dbReference>
<dbReference type="PRINTS" id="PR00344">
    <property type="entry name" value="BCTRLSENSOR"/>
</dbReference>
<dbReference type="InterPro" id="IPR003594">
    <property type="entry name" value="HATPase_dom"/>
</dbReference>
<evidence type="ECO:0000259" key="12">
    <source>
        <dbReference type="PROSITE" id="PS50110"/>
    </source>
</evidence>
<feature type="domain" description="PAC" evidence="14">
    <location>
        <begin position="887"/>
        <end position="939"/>
    </location>
</feature>
<dbReference type="Gene3D" id="3.40.50.2300">
    <property type="match status" value="1"/>
</dbReference>
<feature type="non-terminal residue" evidence="15">
    <location>
        <position position="1"/>
    </location>
</feature>
<keyword evidence="5" id="KW-0547">Nucleotide-binding</keyword>
<dbReference type="GO" id="GO:0005524">
    <property type="term" value="F:ATP binding"/>
    <property type="evidence" value="ECO:0007669"/>
    <property type="project" value="UniProtKB-KW"/>
</dbReference>
<feature type="domain" description="PAS" evidence="13">
    <location>
        <begin position="814"/>
        <end position="860"/>
    </location>
</feature>
<dbReference type="Pfam" id="PF13426">
    <property type="entry name" value="PAS_9"/>
    <property type="match status" value="5"/>
</dbReference>
<dbReference type="Proteomes" id="UP000886111">
    <property type="component" value="Unassembled WGS sequence"/>
</dbReference>
<evidence type="ECO:0000259" key="11">
    <source>
        <dbReference type="PROSITE" id="PS50109"/>
    </source>
</evidence>
<dbReference type="Pfam" id="PF02518">
    <property type="entry name" value="HATPase_c"/>
    <property type="match status" value="1"/>
</dbReference>
<name>A0A7V5LJ78_CALAY</name>
<dbReference type="Pfam" id="PF00512">
    <property type="entry name" value="HisKA"/>
    <property type="match status" value="1"/>
</dbReference>
<reference evidence="15" key="1">
    <citation type="journal article" date="2020" name="mSystems">
        <title>Genome- and Community-Level Interaction Insights into Carbon Utilization and Element Cycling Functions of Hydrothermarchaeota in Hydrothermal Sediment.</title>
        <authorList>
            <person name="Zhou Z."/>
            <person name="Liu Y."/>
            <person name="Xu W."/>
            <person name="Pan J."/>
            <person name="Luo Z.H."/>
            <person name="Li M."/>
        </authorList>
    </citation>
    <scope>NUCLEOTIDE SEQUENCE [LARGE SCALE GENOMIC DNA]</scope>
    <source>
        <strain evidence="15">HyVt-76</strain>
    </source>
</reference>
<keyword evidence="4" id="KW-0808">Transferase</keyword>
<evidence type="ECO:0000256" key="9">
    <source>
        <dbReference type="PROSITE-ProRule" id="PRU00169"/>
    </source>
</evidence>
<dbReference type="Pfam" id="PF00072">
    <property type="entry name" value="Response_reg"/>
    <property type="match status" value="1"/>
</dbReference>
<dbReference type="CDD" id="cd00156">
    <property type="entry name" value="REC"/>
    <property type="match status" value="1"/>
</dbReference>
<dbReference type="InterPro" id="IPR004358">
    <property type="entry name" value="Sig_transdc_His_kin-like_C"/>
</dbReference>
<dbReference type="Gene3D" id="3.30.450.40">
    <property type="match status" value="1"/>
</dbReference>
<keyword evidence="7" id="KW-0067">ATP-binding</keyword>
<comment type="catalytic activity">
    <reaction evidence="1">
        <text>ATP + protein L-histidine = ADP + protein N-phospho-L-histidine.</text>
        <dbReference type="EC" id="2.7.13.3"/>
    </reaction>
</comment>
<dbReference type="InterPro" id="IPR029016">
    <property type="entry name" value="GAF-like_dom_sf"/>
</dbReference>
<evidence type="ECO:0000259" key="14">
    <source>
        <dbReference type="PROSITE" id="PS50113"/>
    </source>
</evidence>
<dbReference type="SMART" id="SM00387">
    <property type="entry name" value="HATPase_c"/>
    <property type="match status" value="1"/>
</dbReference>
<accession>A0A7V5LJ78</accession>
<dbReference type="CDD" id="cd00130">
    <property type="entry name" value="PAS"/>
    <property type="match status" value="5"/>
</dbReference>
<dbReference type="SUPFAM" id="SSF55874">
    <property type="entry name" value="ATPase domain of HSP90 chaperone/DNA topoisomerase II/histidine kinase"/>
    <property type="match status" value="1"/>
</dbReference>
<organism evidence="15">
    <name type="scientific">Caldithrix abyssi</name>
    <dbReference type="NCBI Taxonomy" id="187145"/>
    <lineage>
        <taxon>Bacteria</taxon>
        <taxon>Pseudomonadati</taxon>
        <taxon>Calditrichota</taxon>
        <taxon>Calditrichia</taxon>
        <taxon>Calditrichales</taxon>
        <taxon>Calditrichaceae</taxon>
        <taxon>Caldithrix</taxon>
    </lineage>
</organism>
<dbReference type="PROSITE" id="PS50110">
    <property type="entry name" value="RESPONSE_REGULATORY"/>
    <property type="match status" value="1"/>
</dbReference>
<evidence type="ECO:0000256" key="6">
    <source>
        <dbReference type="ARBA" id="ARBA00022777"/>
    </source>
</evidence>
<feature type="domain" description="PAC" evidence="14">
    <location>
        <begin position="640"/>
        <end position="692"/>
    </location>
</feature>
<dbReference type="InterPro" id="IPR011006">
    <property type="entry name" value="CheY-like_superfamily"/>
</dbReference>